<dbReference type="NCBIfam" id="TIGR04409">
    <property type="entry name" value="LptC_YrbK"/>
    <property type="match status" value="1"/>
</dbReference>
<proteinExistence type="predicted"/>
<accession>A0A7V2AU78</accession>
<sequence>VYTEDVPDQEFTDFTTVESDSGVVKWVLSAPVARVYNASKLLVTDDPRIEFYNEDGTLASVLLAKKGEYNQVTHDLTALGDVVVTSSEGYMLETESLIWVEKLGEIHTEDFVRFVKGEDILTGYGFRSDPDLQNVEIMKDVKAYLRDGEGFVEEEVRKETDGVEGER</sequence>
<dbReference type="InterPro" id="IPR026265">
    <property type="entry name" value="LptC"/>
</dbReference>
<comment type="caution">
    <text evidence="1">The sequence shown here is derived from an EMBL/GenBank/DDBJ whole genome shotgun (WGS) entry which is preliminary data.</text>
</comment>
<dbReference type="Gene3D" id="2.60.450.10">
    <property type="entry name" value="Lipopolysaccharide (LPS) transport protein A like domain"/>
    <property type="match status" value="1"/>
</dbReference>
<dbReference type="AlphaFoldDB" id="A0A7V2AU78"/>
<protein>
    <submittedName>
        <fullName evidence="1">LPS export ABC transporter periplasmic protein LptC</fullName>
    </submittedName>
</protein>
<dbReference type="EMBL" id="DSEC01000195">
    <property type="protein sequence ID" value="HER43358.1"/>
    <property type="molecule type" value="Genomic_DNA"/>
</dbReference>
<dbReference type="GO" id="GO:0005886">
    <property type="term" value="C:plasma membrane"/>
    <property type="evidence" value="ECO:0007669"/>
    <property type="project" value="InterPro"/>
</dbReference>
<dbReference type="Proteomes" id="UP000886069">
    <property type="component" value="Unassembled WGS sequence"/>
</dbReference>
<gene>
    <name evidence="1" type="primary">lptC</name>
    <name evidence="1" type="ORF">ENO08_02735</name>
</gene>
<reference evidence="1" key="1">
    <citation type="journal article" date="2020" name="mSystems">
        <title>Genome- and Community-Level Interaction Insights into Carbon Utilization and Element Cycling Functions of Hydrothermarchaeota in Hydrothermal Sediment.</title>
        <authorList>
            <person name="Zhou Z."/>
            <person name="Liu Y."/>
            <person name="Xu W."/>
            <person name="Pan J."/>
            <person name="Luo Z.H."/>
            <person name="Li M."/>
        </authorList>
    </citation>
    <scope>NUCLEOTIDE SEQUENCE [LARGE SCALE GENOMIC DNA]</scope>
    <source>
        <strain evidence="1">SpSt-1233</strain>
    </source>
</reference>
<name>A0A7V2AU78_UNCEI</name>
<feature type="non-terminal residue" evidence="1">
    <location>
        <position position="1"/>
    </location>
</feature>
<organism evidence="1">
    <name type="scientific">Eiseniibacteriota bacterium</name>
    <dbReference type="NCBI Taxonomy" id="2212470"/>
    <lineage>
        <taxon>Bacteria</taxon>
        <taxon>Candidatus Eiseniibacteriota</taxon>
    </lineage>
</organism>
<dbReference type="GO" id="GO:0015221">
    <property type="term" value="F:lipopolysaccharide transmembrane transporter activity"/>
    <property type="evidence" value="ECO:0007669"/>
    <property type="project" value="InterPro"/>
</dbReference>
<evidence type="ECO:0000313" key="1">
    <source>
        <dbReference type="EMBL" id="HER43358.1"/>
    </source>
</evidence>
<dbReference type="InterPro" id="IPR010664">
    <property type="entry name" value="LipoPS_assembly_LptC-rel"/>
</dbReference>
<dbReference type="Pfam" id="PF06835">
    <property type="entry name" value="LptC"/>
    <property type="match status" value="1"/>
</dbReference>